<dbReference type="PANTHER" id="PTHR10353">
    <property type="entry name" value="GLYCOSYL HYDROLASE"/>
    <property type="match status" value="1"/>
</dbReference>
<dbReference type="PRINTS" id="PR00131">
    <property type="entry name" value="GLHYDRLASE1"/>
</dbReference>
<organism evidence="4 5">
    <name type="scientific">Rubus argutus</name>
    <name type="common">Southern blackberry</name>
    <dbReference type="NCBI Taxonomy" id="59490"/>
    <lineage>
        <taxon>Eukaryota</taxon>
        <taxon>Viridiplantae</taxon>
        <taxon>Streptophyta</taxon>
        <taxon>Embryophyta</taxon>
        <taxon>Tracheophyta</taxon>
        <taxon>Spermatophyta</taxon>
        <taxon>Magnoliopsida</taxon>
        <taxon>eudicotyledons</taxon>
        <taxon>Gunneridae</taxon>
        <taxon>Pentapetalae</taxon>
        <taxon>rosids</taxon>
        <taxon>fabids</taxon>
        <taxon>Rosales</taxon>
        <taxon>Rosaceae</taxon>
        <taxon>Rosoideae</taxon>
        <taxon>Rosoideae incertae sedis</taxon>
        <taxon>Rubus</taxon>
    </lineage>
</organism>
<comment type="caution">
    <text evidence="4">The sequence shown here is derived from an EMBL/GenBank/DDBJ whole genome shotgun (WGS) entry which is preliminary data.</text>
</comment>
<dbReference type="EMBL" id="JBEDUW010000005">
    <property type="protein sequence ID" value="KAK9926681.1"/>
    <property type="molecule type" value="Genomic_DNA"/>
</dbReference>
<sequence length="577" mass="64822">MDSFTSSSFASKKILYGVITVCALASIAGLPVEGTQVDDPVAVSANVTVGGLTFQLSLNSSAFVGELNITRSDFPSDFMFGVGTSAAQIEGSSKEGGRGPSIWDHYVEKNPGKIQNSNKFSAAIDSYKRYKEDIKILKDLGVNSYRFSISWSRILPNGSLSGGINQEGIDHYNSMIDELTRNGIEPFVTLLHFDLPQALEEKYGGYLNRTFVNDFKDYSELCFKTFGDRVKNWFTINEPNIPAVFGYELGIAPPGRCSFPKPFCVFGLPPPEGPCFVSAGPCTSGGNSSTEPYIAAHNLILAHASAAKLYREKYQAQQKGEIGVVLVSEYYVPYSESPEDIAATARQFDFQLGWFLEPFVYGDYPKSMKELVKERLPTFSAQEKIMIKGSLDFVGINYYKSLYVKNKQPSSTETPRYSLEIAAENIEVDKNGFSLGLDHGHWPEGLEKLMLYIKQKYQNPKIYISENGAPEQRNDNVSLAARTNDPYRISFLVRHLYRLHKAIKSGVNIKGYFYWTLFDDFEWGMGLHERYGLYYIDFNDNFKRIPNLSAKWFQAFLKSNQTQANQGLRLLYQLLGT</sequence>
<dbReference type="PANTHER" id="PTHR10353:SF154">
    <property type="entry name" value="BETA-GLUCOSIDASE 9-RELATED"/>
    <property type="match status" value="1"/>
</dbReference>
<dbReference type="Gene3D" id="3.20.20.80">
    <property type="entry name" value="Glycosidases"/>
    <property type="match status" value="1"/>
</dbReference>
<dbReference type="InterPro" id="IPR001360">
    <property type="entry name" value="Glyco_hydro_1"/>
</dbReference>
<evidence type="ECO:0000256" key="1">
    <source>
        <dbReference type="ARBA" id="ARBA00010838"/>
    </source>
</evidence>
<protein>
    <submittedName>
        <fullName evidence="4">Uncharacterized protein</fullName>
    </submittedName>
</protein>
<dbReference type="GO" id="GO:0008422">
    <property type="term" value="F:beta-glucosidase activity"/>
    <property type="evidence" value="ECO:0007669"/>
    <property type="project" value="TreeGrafter"/>
</dbReference>
<keyword evidence="2" id="KW-0378">Hydrolase</keyword>
<gene>
    <name evidence="4" type="ORF">M0R45_023896</name>
</gene>
<dbReference type="FunFam" id="3.20.20.80:FF:000022">
    <property type="entry name" value="Beta-glucosidase 11"/>
    <property type="match status" value="1"/>
</dbReference>
<dbReference type="SUPFAM" id="SSF51445">
    <property type="entry name" value="(Trans)glycosidases"/>
    <property type="match status" value="1"/>
</dbReference>
<comment type="similarity">
    <text evidence="1 3">Belongs to the glycosyl hydrolase 1 family.</text>
</comment>
<proteinExistence type="inferred from homology"/>
<evidence type="ECO:0000313" key="4">
    <source>
        <dbReference type="EMBL" id="KAK9926681.1"/>
    </source>
</evidence>
<accession>A0AAW1WSQ2</accession>
<evidence type="ECO:0000256" key="2">
    <source>
        <dbReference type="ARBA" id="ARBA00022801"/>
    </source>
</evidence>
<name>A0AAW1WSQ2_RUBAR</name>
<reference evidence="4 5" key="1">
    <citation type="journal article" date="2023" name="G3 (Bethesda)">
        <title>A chromosome-length genome assembly and annotation of blackberry (Rubus argutus, cv. 'Hillquist').</title>
        <authorList>
            <person name="Bruna T."/>
            <person name="Aryal R."/>
            <person name="Dudchenko O."/>
            <person name="Sargent D.J."/>
            <person name="Mead D."/>
            <person name="Buti M."/>
            <person name="Cavallini A."/>
            <person name="Hytonen T."/>
            <person name="Andres J."/>
            <person name="Pham M."/>
            <person name="Weisz D."/>
            <person name="Mascagni F."/>
            <person name="Usai G."/>
            <person name="Natali L."/>
            <person name="Bassil N."/>
            <person name="Fernandez G.E."/>
            <person name="Lomsadze A."/>
            <person name="Armour M."/>
            <person name="Olukolu B."/>
            <person name="Poorten T."/>
            <person name="Britton C."/>
            <person name="Davik J."/>
            <person name="Ashrafi H."/>
            <person name="Aiden E.L."/>
            <person name="Borodovsky M."/>
            <person name="Worthington M."/>
        </authorList>
    </citation>
    <scope>NUCLEOTIDE SEQUENCE [LARGE SCALE GENOMIC DNA]</scope>
    <source>
        <strain evidence="4">PI 553951</strain>
    </source>
</reference>
<evidence type="ECO:0000256" key="3">
    <source>
        <dbReference type="RuleBase" id="RU003690"/>
    </source>
</evidence>
<dbReference type="InterPro" id="IPR017853">
    <property type="entry name" value="GH"/>
</dbReference>
<dbReference type="Proteomes" id="UP001457282">
    <property type="component" value="Unassembled WGS sequence"/>
</dbReference>
<keyword evidence="5" id="KW-1185">Reference proteome</keyword>
<evidence type="ECO:0000313" key="5">
    <source>
        <dbReference type="Proteomes" id="UP001457282"/>
    </source>
</evidence>
<dbReference type="AlphaFoldDB" id="A0AAW1WSQ2"/>
<dbReference type="Pfam" id="PF00232">
    <property type="entry name" value="Glyco_hydro_1"/>
    <property type="match status" value="1"/>
</dbReference>
<dbReference type="GO" id="GO:0005975">
    <property type="term" value="P:carbohydrate metabolic process"/>
    <property type="evidence" value="ECO:0007669"/>
    <property type="project" value="InterPro"/>
</dbReference>